<comment type="caution">
    <text evidence="3">The sequence shown here is derived from an EMBL/GenBank/DDBJ whole genome shotgun (WGS) entry which is preliminary data.</text>
</comment>
<accession>A0A8H6DGC9</accession>
<evidence type="ECO:0000313" key="4">
    <source>
        <dbReference type="Proteomes" id="UP000544331"/>
    </source>
</evidence>
<dbReference type="PANTHER" id="PTHR33112:SF16">
    <property type="entry name" value="HETEROKARYON INCOMPATIBILITY DOMAIN-CONTAINING PROTEIN"/>
    <property type="match status" value="1"/>
</dbReference>
<evidence type="ECO:0000259" key="2">
    <source>
        <dbReference type="Pfam" id="PF06985"/>
    </source>
</evidence>
<keyword evidence="1" id="KW-0812">Transmembrane</keyword>
<dbReference type="Pfam" id="PF06985">
    <property type="entry name" value="HET"/>
    <property type="match status" value="1"/>
</dbReference>
<keyword evidence="4" id="KW-1185">Reference proteome</keyword>
<evidence type="ECO:0000313" key="3">
    <source>
        <dbReference type="EMBL" id="KAF5716833.1"/>
    </source>
</evidence>
<dbReference type="InterPro" id="IPR025363">
    <property type="entry name" value="DUF4267"/>
</dbReference>
<name>A0A8H6DGC9_9HYPO</name>
<evidence type="ECO:0000256" key="1">
    <source>
        <dbReference type="SAM" id="Phobius"/>
    </source>
</evidence>
<dbReference type="Proteomes" id="UP000544331">
    <property type="component" value="Unassembled WGS sequence"/>
</dbReference>
<dbReference type="PANTHER" id="PTHR33112">
    <property type="entry name" value="DOMAIN PROTEIN, PUTATIVE-RELATED"/>
    <property type="match status" value="1"/>
</dbReference>
<gene>
    <name evidence="3" type="ORF">FMUND_6130</name>
</gene>
<proteinExistence type="predicted"/>
<dbReference type="OrthoDB" id="5303367at2759"/>
<dbReference type="InterPro" id="IPR010730">
    <property type="entry name" value="HET"/>
</dbReference>
<reference evidence="3 4" key="1">
    <citation type="submission" date="2020-05" db="EMBL/GenBank/DDBJ databases">
        <title>Identification and distribution of gene clusters putatively required for synthesis of sphingolipid metabolism inhibitors in phylogenetically diverse species of the filamentous fungus Fusarium.</title>
        <authorList>
            <person name="Kim H.-S."/>
            <person name="Busman M."/>
            <person name="Brown D.W."/>
            <person name="Divon H."/>
            <person name="Uhlig S."/>
            <person name="Proctor R.H."/>
        </authorList>
    </citation>
    <scope>NUCLEOTIDE SEQUENCE [LARGE SCALE GENOMIC DNA]</scope>
    <source>
        <strain evidence="3 4">NRRL 66235</strain>
    </source>
</reference>
<protein>
    <submittedName>
        <fullName evidence="3">Het-domain-containing protein</fullName>
    </submittedName>
</protein>
<keyword evidence="1" id="KW-1133">Transmembrane helix</keyword>
<organism evidence="3 4">
    <name type="scientific">Fusarium mundagurra</name>
    <dbReference type="NCBI Taxonomy" id="1567541"/>
    <lineage>
        <taxon>Eukaryota</taxon>
        <taxon>Fungi</taxon>
        <taxon>Dikarya</taxon>
        <taxon>Ascomycota</taxon>
        <taxon>Pezizomycotina</taxon>
        <taxon>Sordariomycetes</taxon>
        <taxon>Hypocreomycetidae</taxon>
        <taxon>Hypocreales</taxon>
        <taxon>Nectriaceae</taxon>
        <taxon>Fusarium</taxon>
        <taxon>Fusarium fujikuroi species complex</taxon>
    </lineage>
</organism>
<feature type="transmembrane region" description="Helical" evidence="1">
    <location>
        <begin position="471"/>
        <end position="491"/>
    </location>
</feature>
<dbReference type="AlphaFoldDB" id="A0A8H6DGC9"/>
<feature type="transmembrane region" description="Helical" evidence="1">
    <location>
        <begin position="438"/>
        <end position="459"/>
    </location>
</feature>
<sequence length="495" mass="56132">MIPVFLRKSTFPHVSWISELLMTTEKCAFWKLKNQVLTWLSATVGALMPQHIMDVDKLPKTYKAYKAAIKITRHLGLRYLWIDSLCICQDDPEDWARESASMRQVYAGASLHIPSTSQRTKHFGVVAGSNLMGSPLHLERGQYKNGSFQRIVHFAADEIFFEYNCHFISEGGVEVYPGFEKGFAEMARASRVSATHKLWYLIMDDYMGRALTVKTDRSLLFLATEYVAGFWRHDKEDKVLPDTRPLHKEGGYIAPTWSPASFDGRLANGMRDQGWVDVATVLNFNVTLKNKQNPFGEVVDGSITLRAPVTLPVLHIGSPIRLRLRKGRVIHDEQQYTIGLSHIILGAKFFFYPHNAYIHLGIINASSEDQEQGAFYSFLDTFHPDNWKGTDERVLVKKALDRTPFDDERIILAPIYLLAVRDTCLGLLMFAFQFFDNMVGVIILSAAMGFMRIGDAGVIYKLGGDRNAKMIRVAMESFFLGVLFLVFALYLTTTI</sequence>
<feature type="domain" description="Heterokaryon incompatibility" evidence="2">
    <location>
        <begin position="58"/>
        <end position="123"/>
    </location>
</feature>
<keyword evidence="1" id="KW-0472">Membrane</keyword>
<dbReference type="Pfam" id="PF14087">
    <property type="entry name" value="DUF4267"/>
    <property type="match status" value="1"/>
</dbReference>
<dbReference type="EMBL" id="JAAOAN010000197">
    <property type="protein sequence ID" value="KAF5716833.1"/>
    <property type="molecule type" value="Genomic_DNA"/>
</dbReference>